<feature type="binding site" evidence="8">
    <location>
        <position position="747"/>
    </location>
    <ligand>
        <name>substrate</name>
    </ligand>
</feature>
<evidence type="ECO:0000256" key="8">
    <source>
        <dbReference type="HAMAP-Rule" id="MF_01445"/>
    </source>
</evidence>
<gene>
    <name evidence="8" type="primary">tsaD</name>
    <name evidence="11" type="ORF">FHU32_000776</name>
</gene>
<evidence type="ECO:0000256" key="6">
    <source>
        <dbReference type="ARBA" id="ARBA00023315"/>
    </source>
</evidence>
<evidence type="ECO:0000256" key="4">
    <source>
        <dbReference type="ARBA" id="ARBA00022723"/>
    </source>
</evidence>
<dbReference type="RefSeq" id="WP_125187164.1">
    <property type="nucleotide sequence ID" value="NZ_CP047187.1"/>
</dbReference>
<dbReference type="InterPro" id="IPR000905">
    <property type="entry name" value="Gcp-like_dom"/>
</dbReference>
<evidence type="ECO:0000259" key="10">
    <source>
        <dbReference type="PROSITE" id="PS51186"/>
    </source>
</evidence>
<feature type="region of interest" description="Disordered" evidence="9">
    <location>
        <begin position="261"/>
        <end position="299"/>
    </location>
</feature>
<keyword evidence="2 8" id="KW-0808">Transferase</keyword>
<reference evidence="11" key="1">
    <citation type="submission" date="2020-08" db="EMBL/GenBank/DDBJ databases">
        <title>Sequencing the genomes of 1000 actinobacteria strains.</title>
        <authorList>
            <person name="Klenk H.-P."/>
        </authorList>
    </citation>
    <scope>NUCLEOTIDE SEQUENCE</scope>
    <source>
        <strain evidence="11">DSM 20582</strain>
    </source>
</reference>
<keyword evidence="5 8" id="KW-0408">Iron</keyword>
<evidence type="ECO:0000256" key="2">
    <source>
        <dbReference type="ARBA" id="ARBA00022679"/>
    </source>
</evidence>
<dbReference type="InterPro" id="IPR016181">
    <property type="entry name" value="Acyl_CoA_acyltransferase"/>
</dbReference>
<accession>A0A8I0CNL5</accession>
<feature type="compositionally biased region" description="Low complexity" evidence="9">
    <location>
        <begin position="123"/>
        <end position="132"/>
    </location>
</feature>
<dbReference type="Proteomes" id="UP000612712">
    <property type="component" value="Unassembled WGS sequence"/>
</dbReference>
<dbReference type="EC" id="2.3.1.234" evidence="8"/>
<dbReference type="InterPro" id="IPR022496">
    <property type="entry name" value="T6A_TsaB"/>
</dbReference>
<dbReference type="PANTHER" id="PTHR11735">
    <property type="entry name" value="TRNA N6-ADENOSINE THREONYLCARBAMOYLTRANSFERASE"/>
    <property type="match status" value="1"/>
</dbReference>
<dbReference type="PRINTS" id="PR00789">
    <property type="entry name" value="OSIALOPTASE"/>
</dbReference>
<dbReference type="NCBIfam" id="TIGR03725">
    <property type="entry name" value="T6A_YeaZ"/>
    <property type="match status" value="1"/>
</dbReference>
<proteinExistence type="inferred from homology"/>
<feature type="binding site" evidence="8">
    <location>
        <position position="843"/>
    </location>
    <ligand>
        <name>substrate</name>
    </ligand>
</feature>
<dbReference type="FunFam" id="3.30.420.40:FF:000040">
    <property type="entry name" value="tRNA N6-adenosine threonylcarbamoyltransferase"/>
    <property type="match status" value="1"/>
</dbReference>
<evidence type="ECO:0000313" key="11">
    <source>
        <dbReference type="EMBL" id="MBB3115560.1"/>
    </source>
</evidence>
<evidence type="ECO:0000256" key="9">
    <source>
        <dbReference type="SAM" id="MobiDB-lite"/>
    </source>
</evidence>
<dbReference type="AlphaFoldDB" id="A0A8I0CNL5"/>
<keyword evidence="1 8" id="KW-0963">Cytoplasm</keyword>
<dbReference type="InterPro" id="IPR022450">
    <property type="entry name" value="TsaD"/>
</dbReference>
<feature type="binding site" evidence="8">
    <location>
        <position position="649"/>
    </location>
    <ligand>
        <name>Fe cation</name>
        <dbReference type="ChEBI" id="CHEBI:24875"/>
    </ligand>
</feature>
<feature type="binding site" evidence="8">
    <location>
        <position position="871"/>
    </location>
    <ligand>
        <name>Fe cation</name>
        <dbReference type="ChEBI" id="CHEBI:24875"/>
    </ligand>
</feature>
<dbReference type="EMBL" id="JACHWT010000003">
    <property type="protein sequence ID" value="MBB3115560.1"/>
    <property type="molecule type" value="Genomic_DNA"/>
</dbReference>
<evidence type="ECO:0000256" key="3">
    <source>
        <dbReference type="ARBA" id="ARBA00022694"/>
    </source>
</evidence>
<feature type="binding site" evidence="8">
    <location>
        <position position="751"/>
    </location>
    <ligand>
        <name>substrate</name>
    </ligand>
</feature>
<comment type="cofactor">
    <cofactor evidence="8">
        <name>Fe(2+)</name>
        <dbReference type="ChEBI" id="CHEBI:29033"/>
    </cofactor>
    <text evidence="8">Binds 1 Fe(2+) ion per subunit.</text>
</comment>
<dbReference type="SUPFAM" id="SSF53067">
    <property type="entry name" value="Actin-like ATPase domain"/>
    <property type="match status" value="4"/>
</dbReference>
<dbReference type="HAMAP" id="MF_01445">
    <property type="entry name" value="TsaD"/>
    <property type="match status" value="1"/>
</dbReference>
<name>A0A8I0CNL5_9CORY</name>
<dbReference type="InterPro" id="IPR017860">
    <property type="entry name" value="Peptidase_M22_CS"/>
</dbReference>
<comment type="subcellular location">
    <subcellularLocation>
        <location evidence="8">Cytoplasm</location>
    </subcellularLocation>
</comment>
<feature type="compositionally biased region" description="Low complexity" evidence="9">
    <location>
        <begin position="666"/>
        <end position="686"/>
    </location>
</feature>
<dbReference type="Gene3D" id="3.40.630.30">
    <property type="match status" value="1"/>
</dbReference>
<dbReference type="GO" id="GO:0002949">
    <property type="term" value="P:tRNA threonylcarbamoyladenosine modification"/>
    <property type="evidence" value="ECO:0007669"/>
    <property type="project" value="UniProtKB-UniRule"/>
</dbReference>
<evidence type="ECO:0000256" key="1">
    <source>
        <dbReference type="ARBA" id="ARBA00022490"/>
    </source>
</evidence>
<comment type="similarity">
    <text evidence="8">Belongs to the KAE1 / TsaD family.</text>
</comment>
<dbReference type="GO" id="GO:0005506">
    <property type="term" value="F:iron ion binding"/>
    <property type="evidence" value="ECO:0007669"/>
    <property type="project" value="UniProtKB-UniRule"/>
</dbReference>
<feature type="binding site" evidence="8">
    <location>
        <begin position="700"/>
        <end position="704"/>
    </location>
    <ligand>
        <name>substrate</name>
    </ligand>
</feature>
<dbReference type="PROSITE" id="PS51186">
    <property type="entry name" value="GNAT"/>
    <property type="match status" value="1"/>
</dbReference>
<dbReference type="GeneID" id="60808036"/>
<dbReference type="GO" id="GO:0005829">
    <property type="term" value="C:cytosol"/>
    <property type="evidence" value="ECO:0007669"/>
    <property type="project" value="TreeGrafter"/>
</dbReference>
<feature type="compositionally biased region" description="Low complexity" evidence="9">
    <location>
        <begin position="354"/>
        <end position="380"/>
    </location>
</feature>
<evidence type="ECO:0000256" key="7">
    <source>
        <dbReference type="ARBA" id="ARBA00048117"/>
    </source>
</evidence>
<sequence length="909" mass="92279">MMNVLAIDTSTGHVVSGIVQVPADGGDPVTLATVDVDSPRGHMELLTPGILQGLDAAGLTPGDIDAVVVGTGPGPFTGLRVGMATAAAFGDALGVPVHGVPSVAAVAATLPDITAADGDDAPDTTAAGTETAADGDDAPARAAQVTDRREVLVITDARRREWYHARYALSPGTAGTAPALETLSPPAVDTPAAVVAAAPAGVPVLVASGVAAQVRELFGPDRRILDDDAHPSARSLVRAALATGADLRADAPPLRALYLRRPDAAEPKPRAVSPALTGDVTARTSAEPTADTPAPGERPVVVTLPPEAAPRCAELEQQLFPGDSPWPVEGFIAEITAPRTHFLGLVLPDDPAAATGADGEGAPTAATGADREGAPTAATGADRDAADRGATVTGEVIGYAGIAVNGPAADPECEIHTIGIDPRHQGRGWAHLLMEPLMELADQLGAPVYLEVRTDNDAARGLYRSYGFEEVGLRRNYYQPSGADAYTMVRPARRADTADGGTDRTDGAADRTDGAADRGTDATPDGDVTVVLGIESSCDETGVGVVALDRRADGGHRVELIADEVASSMDQHARFGGVVPEIASRAHLEALVPTVRAARRALRRRTGRDRPDAVAATIGPGLAGALLVGSAAAKAYAAAWQVPFYAVNHLGGHVAVDAVAGPGGNDAARAQQAPAGGDAARGAEGAPDGGDTLGHAVALLVSGGHTQILEVDGIGHPMRELGGTLDDAAGEAYDKVARLLGLGYPGGPVIDRLAATGDPAAVAFPRGLTRPGDAPYDFSFSGLKTAVARYVEQAERDGRTIAVADLCASFQEAVVDVLTAKAVRACVDTGATTLLLGGGVSANRRLRELARQRCDAAGVALRVPPLRLCTDNGVMTATLAAELIAAGEGPSGLGVGSYPSLDVAVPLVR</sequence>
<feature type="binding site" evidence="8">
    <location>
        <position position="653"/>
    </location>
    <ligand>
        <name>Fe cation</name>
        <dbReference type="ChEBI" id="CHEBI:24875"/>
    </ligand>
</feature>
<feature type="region of interest" description="Disordered" evidence="9">
    <location>
        <begin position="665"/>
        <end position="688"/>
    </location>
</feature>
<keyword evidence="6 8" id="KW-0012">Acyltransferase</keyword>
<feature type="compositionally biased region" description="Basic and acidic residues" evidence="9">
    <location>
        <begin position="494"/>
        <end position="520"/>
    </location>
</feature>
<keyword evidence="3 8" id="KW-0819">tRNA processing</keyword>
<dbReference type="Gene3D" id="3.30.420.40">
    <property type="match status" value="4"/>
</dbReference>
<feature type="region of interest" description="Disordered" evidence="9">
    <location>
        <begin position="354"/>
        <end position="387"/>
    </location>
</feature>
<feature type="binding site" evidence="8">
    <location>
        <position position="734"/>
    </location>
    <ligand>
        <name>substrate</name>
    </ligand>
</feature>
<organism evidence="11 12">
    <name type="scientific">Corynebacterium bovis DSM 20582 = CIP 54.80</name>
    <dbReference type="NCBI Taxonomy" id="927655"/>
    <lineage>
        <taxon>Bacteria</taxon>
        <taxon>Bacillati</taxon>
        <taxon>Actinomycetota</taxon>
        <taxon>Actinomycetes</taxon>
        <taxon>Mycobacteriales</taxon>
        <taxon>Corynebacteriaceae</taxon>
        <taxon>Corynebacterium</taxon>
    </lineage>
</organism>
<feature type="region of interest" description="Disordered" evidence="9">
    <location>
        <begin position="114"/>
        <end position="144"/>
    </location>
</feature>
<feature type="region of interest" description="Disordered" evidence="9">
    <location>
        <begin position="494"/>
        <end position="526"/>
    </location>
</feature>
<dbReference type="InterPro" id="IPR000182">
    <property type="entry name" value="GNAT_dom"/>
</dbReference>
<keyword evidence="4 8" id="KW-0479">Metal-binding</keyword>
<dbReference type="InterPro" id="IPR017861">
    <property type="entry name" value="KAE1/TsaD"/>
</dbReference>
<dbReference type="InterPro" id="IPR043129">
    <property type="entry name" value="ATPase_NBD"/>
</dbReference>
<dbReference type="Pfam" id="PF00814">
    <property type="entry name" value="TsaD"/>
    <property type="match status" value="3"/>
</dbReference>
<feature type="domain" description="N-acetyltransferase" evidence="10">
    <location>
        <begin position="299"/>
        <end position="493"/>
    </location>
</feature>
<comment type="catalytic activity">
    <reaction evidence="7 8">
        <text>L-threonylcarbamoyladenylate + adenosine(37) in tRNA = N(6)-L-threonylcarbamoyladenosine(37) in tRNA + AMP + H(+)</text>
        <dbReference type="Rhea" id="RHEA:37059"/>
        <dbReference type="Rhea" id="RHEA-COMP:10162"/>
        <dbReference type="Rhea" id="RHEA-COMP:10163"/>
        <dbReference type="ChEBI" id="CHEBI:15378"/>
        <dbReference type="ChEBI" id="CHEBI:73682"/>
        <dbReference type="ChEBI" id="CHEBI:74411"/>
        <dbReference type="ChEBI" id="CHEBI:74418"/>
        <dbReference type="ChEBI" id="CHEBI:456215"/>
        <dbReference type="EC" id="2.3.1.234"/>
    </reaction>
</comment>
<dbReference type="SUPFAM" id="SSF55729">
    <property type="entry name" value="Acyl-CoA N-acyltransferases (Nat)"/>
    <property type="match status" value="1"/>
</dbReference>
<dbReference type="PROSITE" id="PS01016">
    <property type="entry name" value="GLYCOPROTEASE"/>
    <property type="match status" value="1"/>
</dbReference>
<dbReference type="Pfam" id="PF00583">
    <property type="entry name" value="Acetyltransf_1"/>
    <property type="match status" value="1"/>
</dbReference>
<comment type="function">
    <text evidence="8">Required for the formation of a threonylcarbamoyl group on adenosine at position 37 (t(6)A37) in tRNAs that read codons beginning with adenine. Is involved in the transfer of the threonylcarbamoyl moiety of threonylcarbamoyl-AMP (TC-AMP) to the N6 group of A37, together with TsaE and TsaB. TsaD likely plays a direct catalytic role in this reaction.</text>
</comment>
<evidence type="ECO:0000256" key="5">
    <source>
        <dbReference type="ARBA" id="ARBA00023004"/>
    </source>
</evidence>
<protein>
    <recommendedName>
        <fullName evidence="8">tRNA N6-adenosine threonylcarbamoyltransferase</fullName>
        <ecNumber evidence="8">2.3.1.234</ecNumber>
    </recommendedName>
    <alternativeName>
        <fullName evidence="8">N6-L-threonylcarbamoyladenine synthase</fullName>
        <shortName evidence="8">t(6)A synthase</shortName>
    </alternativeName>
    <alternativeName>
        <fullName evidence="8">t(6)A37 threonylcarbamoyladenosine biosynthesis protein TsaD</fullName>
    </alternativeName>
    <alternativeName>
        <fullName evidence="8">tRNA threonylcarbamoyladenosine biosynthesis protein TsaD</fullName>
    </alternativeName>
</protein>
<dbReference type="CDD" id="cd04301">
    <property type="entry name" value="NAT_SF"/>
    <property type="match status" value="1"/>
</dbReference>
<evidence type="ECO:0000313" key="12">
    <source>
        <dbReference type="Proteomes" id="UP000612712"/>
    </source>
</evidence>
<dbReference type="PANTHER" id="PTHR11735:SF6">
    <property type="entry name" value="TRNA N6-ADENOSINE THREONYLCARBAMOYLTRANSFERASE, MITOCHONDRIAL"/>
    <property type="match status" value="1"/>
</dbReference>
<comment type="caution">
    <text evidence="11">The sequence shown here is derived from an EMBL/GenBank/DDBJ whole genome shotgun (WGS) entry which is preliminary data.</text>
</comment>
<dbReference type="GO" id="GO:0061711">
    <property type="term" value="F:tRNA N(6)-L-threonylcarbamoyladenine synthase activity"/>
    <property type="evidence" value="ECO:0007669"/>
    <property type="project" value="UniProtKB-EC"/>
</dbReference>